<dbReference type="Pfam" id="PF06784">
    <property type="entry name" value="UPF0240"/>
    <property type="match status" value="1"/>
</dbReference>
<dbReference type="PANTHER" id="PTHR13338:SF4">
    <property type="entry name" value="NADH DEHYDROGENASE [UBIQUINONE] 1 ALPHA SUBCOMPLEX ASSEMBLY FACTOR 4"/>
    <property type="match status" value="1"/>
</dbReference>
<proteinExistence type="predicted"/>
<evidence type="ECO:0000313" key="4">
    <source>
        <dbReference type="Proteomes" id="UP001152759"/>
    </source>
</evidence>
<keyword evidence="1" id="KW-0175">Coiled coil</keyword>
<dbReference type="EMBL" id="OU963868">
    <property type="protein sequence ID" value="CAH0393683.1"/>
    <property type="molecule type" value="Genomic_DNA"/>
</dbReference>
<dbReference type="AlphaFoldDB" id="A0A9P0AIA5"/>
<accession>A0A9P0AIA5</accession>
<dbReference type="PANTHER" id="PTHR13338">
    <property type="entry name" value="UPF0240 PROTEIN"/>
    <property type="match status" value="1"/>
</dbReference>
<evidence type="ECO:0000256" key="2">
    <source>
        <dbReference type="SAM" id="MobiDB-lite"/>
    </source>
</evidence>
<protein>
    <recommendedName>
        <fullName evidence="5">Protein NDUFAF4 homolog</fullName>
    </recommendedName>
</protein>
<dbReference type="GO" id="GO:0032981">
    <property type="term" value="P:mitochondrial respiratory chain complex I assembly"/>
    <property type="evidence" value="ECO:0007669"/>
    <property type="project" value="InterPro"/>
</dbReference>
<feature type="coiled-coil region" evidence="1">
    <location>
        <begin position="43"/>
        <end position="74"/>
    </location>
</feature>
<dbReference type="GO" id="GO:0005739">
    <property type="term" value="C:mitochondrion"/>
    <property type="evidence" value="ECO:0007669"/>
    <property type="project" value="TreeGrafter"/>
</dbReference>
<evidence type="ECO:0008006" key="5">
    <source>
        <dbReference type="Google" id="ProtNLM"/>
    </source>
</evidence>
<dbReference type="InterPro" id="IPR009622">
    <property type="entry name" value="NDUFAF4"/>
</dbReference>
<dbReference type="Proteomes" id="UP001152759">
    <property type="component" value="Chromosome 7"/>
</dbReference>
<feature type="region of interest" description="Disordered" evidence="2">
    <location>
        <begin position="193"/>
        <end position="213"/>
    </location>
</feature>
<dbReference type="KEGG" id="btab:109032991"/>
<evidence type="ECO:0000313" key="3">
    <source>
        <dbReference type="EMBL" id="CAH0393683.1"/>
    </source>
</evidence>
<organism evidence="3 4">
    <name type="scientific">Bemisia tabaci</name>
    <name type="common">Sweetpotato whitefly</name>
    <name type="synonym">Aleurodes tabaci</name>
    <dbReference type="NCBI Taxonomy" id="7038"/>
    <lineage>
        <taxon>Eukaryota</taxon>
        <taxon>Metazoa</taxon>
        <taxon>Ecdysozoa</taxon>
        <taxon>Arthropoda</taxon>
        <taxon>Hexapoda</taxon>
        <taxon>Insecta</taxon>
        <taxon>Pterygota</taxon>
        <taxon>Neoptera</taxon>
        <taxon>Paraneoptera</taxon>
        <taxon>Hemiptera</taxon>
        <taxon>Sternorrhyncha</taxon>
        <taxon>Aleyrodoidea</taxon>
        <taxon>Aleyrodidae</taxon>
        <taxon>Aleyrodinae</taxon>
        <taxon>Bemisia</taxon>
    </lineage>
</organism>
<sequence>MGGLLSNAMRVLKTYNIEQRAMNALSENRKVVPPKHPTTAPIIEQMKIDYAEKMEELQKKNEDLDKNLKSVYVKSVPGSTDLPRNIDMLPKRTRYESPFEYGYQDPETAPPGRYTLTQIVQILTEYHEDRDENSAKKLAIKYNIDEKHLNNIIEYYKLFKLGRRPDKARTLVGVQWSKEKEIGIRNIKRISRSTTPVGTHDVKKLSGGEEKET</sequence>
<name>A0A9P0AIA5_BEMTA</name>
<reference evidence="3" key="1">
    <citation type="submission" date="2021-12" db="EMBL/GenBank/DDBJ databases">
        <authorList>
            <person name="King R."/>
        </authorList>
    </citation>
    <scope>NUCLEOTIDE SEQUENCE</scope>
</reference>
<evidence type="ECO:0000256" key="1">
    <source>
        <dbReference type="SAM" id="Coils"/>
    </source>
</evidence>
<keyword evidence="4" id="KW-1185">Reference proteome</keyword>
<gene>
    <name evidence="3" type="ORF">BEMITA_LOCUS12053</name>
</gene>
<feature type="compositionally biased region" description="Basic and acidic residues" evidence="2">
    <location>
        <begin position="200"/>
        <end position="213"/>
    </location>
</feature>